<evidence type="ECO:0000313" key="11">
    <source>
        <dbReference type="Proteomes" id="UP000215914"/>
    </source>
</evidence>
<keyword evidence="7" id="KW-0472">Membrane</keyword>
<evidence type="ECO:0000256" key="3">
    <source>
        <dbReference type="ARBA" id="ARBA00022692"/>
    </source>
</evidence>
<gene>
    <name evidence="10" type="ORF">HanXRQr2_Chr02g0076731</name>
</gene>
<evidence type="ECO:0000313" key="10">
    <source>
        <dbReference type="EMBL" id="KAF5819361.1"/>
    </source>
</evidence>
<dbReference type="Pfam" id="PF00560">
    <property type="entry name" value="LRR_1"/>
    <property type="match status" value="1"/>
</dbReference>
<dbReference type="EC" id="2.7.11.1" evidence="10"/>
<protein>
    <submittedName>
        <fullName evidence="10">Non-specific serine/threonine protein kinase</fullName>
        <ecNumber evidence="10">2.7.11.1</ecNumber>
    </submittedName>
</protein>
<evidence type="ECO:0000256" key="9">
    <source>
        <dbReference type="ARBA" id="ARBA00023180"/>
    </source>
</evidence>
<dbReference type="PANTHER" id="PTHR27000:SF679">
    <property type="entry name" value="OS01G0170300 PROTEIN"/>
    <property type="match status" value="1"/>
</dbReference>
<dbReference type="Proteomes" id="UP000215914">
    <property type="component" value="Unassembled WGS sequence"/>
</dbReference>
<sequence>MEISSLPSITEVDLSHNLLTGTIPSTFGNCRTLEASNVSYNQLTGPVPSSGIAF</sequence>
<reference evidence="10" key="1">
    <citation type="journal article" date="2017" name="Nature">
        <title>The sunflower genome provides insights into oil metabolism, flowering and Asterid evolution.</title>
        <authorList>
            <person name="Badouin H."/>
            <person name="Gouzy J."/>
            <person name="Grassa C.J."/>
            <person name="Murat F."/>
            <person name="Staton S.E."/>
            <person name="Cottret L."/>
            <person name="Lelandais-Briere C."/>
            <person name="Owens G.L."/>
            <person name="Carrere S."/>
            <person name="Mayjonade B."/>
            <person name="Legrand L."/>
            <person name="Gill N."/>
            <person name="Kane N.C."/>
            <person name="Bowers J.E."/>
            <person name="Hubner S."/>
            <person name="Bellec A."/>
            <person name="Berard A."/>
            <person name="Berges H."/>
            <person name="Blanchet N."/>
            <person name="Boniface M.C."/>
            <person name="Brunel D."/>
            <person name="Catrice O."/>
            <person name="Chaidir N."/>
            <person name="Claudel C."/>
            <person name="Donnadieu C."/>
            <person name="Faraut T."/>
            <person name="Fievet G."/>
            <person name="Helmstetter N."/>
            <person name="King M."/>
            <person name="Knapp S.J."/>
            <person name="Lai Z."/>
            <person name="Le Paslier M.C."/>
            <person name="Lippi Y."/>
            <person name="Lorenzon L."/>
            <person name="Mandel J.R."/>
            <person name="Marage G."/>
            <person name="Marchand G."/>
            <person name="Marquand E."/>
            <person name="Bret-Mestries E."/>
            <person name="Morien E."/>
            <person name="Nambeesan S."/>
            <person name="Nguyen T."/>
            <person name="Pegot-Espagnet P."/>
            <person name="Pouilly N."/>
            <person name="Raftis F."/>
            <person name="Sallet E."/>
            <person name="Schiex T."/>
            <person name="Thomas J."/>
            <person name="Vandecasteele C."/>
            <person name="Vares D."/>
            <person name="Vear F."/>
            <person name="Vautrin S."/>
            <person name="Crespi M."/>
            <person name="Mangin B."/>
            <person name="Burke J.M."/>
            <person name="Salse J."/>
            <person name="Munos S."/>
            <person name="Vincourt P."/>
            <person name="Rieseberg L.H."/>
            <person name="Langlade N.B."/>
        </authorList>
    </citation>
    <scope>NUCLEOTIDE SEQUENCE</scope>
    <source>
        <tissue evidence="10">Leaves</tissue>
    </source>
</reference>
<reference evidence="10" key="2">
    <citation type="submission" date="2020-06" db="EMBL/GenBank/DDBJ databases">
        <title>Helianthus annuus Genome sequencing and assembly Release 2.</title>
        <authorList>
            <person name="Gouzy J."/>
            <person name="Langlade N."/>
            <person name="Munos S."/>
        </authorList>
    </citation>
    <scope>NUCLEOTIDE SEQUENCE</scope>
    <source>
        <tissue evidence="10">Leaves</tissue>
    </source>
</reference>
<comment type="subcellular location">
    <subcellularLocation>
        <location evidence="1">Membrane</location>
        <topology evidence="1">Single-pass type I membrane protein</topology>
    </subcellularLocation>
</comment>
<name>A0A9K3JQH0_HELAN</name>
<dbReference type="InterPro" id="IPR001611">
    <property type="entry name" value="Leu-rich_rpt"/>
</dbReference>
<keyword evidence="3" id="KW-0812">Transmembrane</keyword>
<evidence type="ECO:0000256" key="8">
    <source>
        <dbReference type="ARBA" id="ARBA00023170"/>
    </source>
</evidence>
<dbReference type="AlphaFoldDB" id="A0A9K3JQH0"/>
<keyword evidence="2" id="KW-0433">Leucine-rich repeat</keyword>
<keyword evidence="5" id="KW-0677">Repeat</keyword>
<keyword evidence="10" id="KW-0808">Transferase</keyword>
<dbReference type="InterPro" id="IPR032675">
    <property type="entry name" value="LRR_dom_sf"/>
</dbReference>
<evidence type="ECO:0000256" key="5">
    <source>
        <dbReference type="ARBA" id="ARBA00022737"/>
    </source>
</evidence>
<evidence type="ECO:0000256" key="1">
    <source>
        <dbReference type="ARBA" id="ARBA00004479"/>
    </source>
</evidence>
<keyword evidence="4" id="KW-0732">Signal</keyword>
<dbReference type="SUPFAM" id="SSF52058">
    <property type="entry name" value="L domain-like"/>
    <property type="match status" value="1"/>
</dbReference>
<keyword evidence="8" id="KW-0675">Receptor</keyword>
<dbReference type="Gene3D" id="3.80.10.10">
    <property type="entry name" value="Ribonuclease Inhibitor"/>
    <property type="match status" value="1"/>
</dbReference>
<keyword evidence="10" id="KW-0418">Kinase</keyword>
<evidence type="ECO:0000256" key="2">
    <source>
        <dbReference type="ARBA" id="ARBA00022614"/>
    </source>
</evidence>
<proteinExistence type="predicted"/>
<keyword evidence="6" id="KW-1133">Transmembrane helix</keyword>
<organism evidence="10 11">
    <name type="scientific">Helianthus annuus</name>
    <name type="common">Common sunflower</name>
    <dbReference type="NCBI Taxonomy" id="4232"/>
    <lineage>
        <taxon>Eukaryota</taxon>
        <taxon>Viridiplantae</taxon>
        <taxon>Streptophyta</taxon>
        <taxon>Embryophyta</taxon>
        <taxon>Tracheophyta</taxon>
        <taxon>Spermatophyta</taxon>
        <taxon>Magnoliopsida</taxon>
        <taxon>eudicotyledons</taxon>
        <taxon>Gunneridae</taxon>
        <taxon>Pentapetalae</taxon>
        <taxon>asterids</taxon>
        <taxon>campanulids</taxon>
        <taxon>Asterales</taxon>
        <taxon>Asteraceae</taxon>
        <taxon>Asteroideae</taxon>
        <taxon>Heliantheae alliance</taxon>
        <taxon>Heliantheae</taxon>
        <taxon>Helianthus</taxon>
    </lineage>
</organism>
<evidence type="ECO:0000256" key="6">
    <source>
        <dbReference type="ARBA" id="ARBA00022989"/>
    </source>
</evidence>
<accession>A0A9K3JQH0</accession>
<evidence type="ECO:0000256" key="7">
    <source>
        <dbReference type="ARBA" id="ARBA00023136"/>
    </source>
</evidence>
<dbReference type="GO" id="GO:0004674">
    <property type="term" value="F:protein serine/threonine kinase activity"/>
    <property type="evidence" value="ECO:0007669"/>
    <property type="project" value="UniProtKB-KW"/>
</dbReference>
<keyword evidence="10" id="KW-0723">Serine/threonine-protein kinase</keyword>
<dbReference type="Gramene" id="mRNA:HanXRQr2_Chr02g0076731">
    <property type="protein sequence ID" value="CDS:HanXRQr2_Chr02g0076731.1"/>
    <property type="gene ID" value="HanXRQr2_Chr02g0076731"/>
</dbReference>
<comment type="caution">
    <text evidence="10">The sequence shown here is derived from an EMBL/GenBank/DDBJ whole genome shotgun (WGS) entry which is preliminary data.</text>
</comment>
<keyword evidence="11" id="KW-1185">Reference proteome</keyword>
<dbReference type="EMBL" id="MNCJ02000317">
    <property type="protein sequence ID" value="KAF5819361.1"/>
    <property type="molecule type" value="Genomic_DNA"/>
</dbReference>
<keyword evidence="9" id="KW-0325">Glycoprotein</keyword>
<dbReference type="PANTHER" id="PTHR27000">
    <property type="entry name" value="LEUCINE-RICH REPEAT RECEPTOR-LIKE PROTEIN KINASE FAMILY PROTEIN-RELATED"/>
    <property type="match status" value="1"/>
</dbReference>
<dbReference type="GO" id="GO:0016020">
    <property type="term" value="C:membrane"/>
    <property type="evidence" value="ECO:0007669"/>
    <property type="project" value="UniProtKB-SubCell"/>
</dbReference>
<evidence type="ECO:0000256" key="4">
    <source>
        <dbReference type="ARBA" id="ARBA00022729"/>
    </source>
</evidence>